<feature type="region of interest" description="Disordered" evidence="1">
    <location>
        <begin position="176"/>
        <end position="214"/>
    </location>
</feature>
<comment type="caution">
    <text evidence="2">The sequence shown here is derived from an EMBL/GenBank/DDBJ whole genome shotgun (WGS) entry which is preliminary data.</text>
</comment>
<organism evidence="2 3">
    <name type="scientific">Karstenula rhodostoma CBS 690.94</name>
    <dbReference type="NCBI Taxonomy" id="1392251"/>
    <lineage>
        <taxon>Eukaryota</taxon>
        <taxon>Fungi</taxon>
        <taxon>Dikarya</taxon>
        <taxon>Ascomycota</taxon>
        <taxon>Pezizomycotina</taxon>
        <taxon>Dothideomycetes</taxon>
        <taxon>Pleosporomycetidae</taxon>
        <taxon>Pleosporales</taxon>
        <taxon>Massarineae</taxon>
        <taxon>Didymosphaeriaceae</taxon>
        <taxon>Karstenula</taxon>
    </lineage>
</organism>
<dbReference type="EMBL" id="MU001504">
    <property type="protein sequence ID" value="KAF2442015.1"/>
    <property type="molecule type" value="Genomic_DNA"/>
</dbReference>
<dbReference type="Proteomes" id="UP000799764">
    <property type="component" value="Unassembled WGS sequence"/>
</dbReference>
<sequence>MRRSRSLSGCVSHKANVGEGEEREQQTSGERPIDKEGRGATLRTYPLARTHTCYRAFTSPAPHPRPDSTPASCLRASTRPCWTGGEARWAACRGHISGCGELVRGHGKRDVATWAAWRTRGEASLQRCSRDGAGMVRGGQTRPASADWPLSASTKSRYRSVRDRAFGIIDTASISSTSTAPVPSLPVVEGPVQQTQTQAHTQTRRRQQHQTTPA</sequence>
<gene>
    <name evidence="2" type="ORF">P171DRAFT_59775</name>
</gene>
<name>A0A9P4PBL6_9PLEO</name>
<proteinExistence type="predicted"/>
<dbReference type="AlphaFoldDB" id="A0A9P4PBL6"/>
<reference evidence="2" key="1">
    <citation type="journal article" date="2020" name="Stud. Mycol.">
        <title>101 Dothideomycetes genomes: a test case for predicting lifestyles and emergence of pathogens.</title>
        <authorList>
            <person name="Haridas S."/>
            <person name="Albert R."/>
            <person name="Binder M."/>
            <person name="Bloem J."/>
            <person name="Labutti K."/>
            <person name="Salamov A."/>
            <person name="Andreopoulos B."/>
            <person name="Baker S."/>
            <person name="Barry K."/>
            <person name="Bills G."/>
            <person name="Bluhm B."/>
            <person name="Cannon C."/>
            <person name="Castanera R."/>
            <person name="Culley D."/>
            <person name="Daum C."/>
            <person name="Ezra D."/>
            <person name="Gonzalez J."/>
            <person name="Henrissat B."/>
            <person name="Kuo A."/>
            <person name="Liang C."/>
            <person name="Lipzen A."/>
            <person name="Lutzoni F."/>
            <person name="Magnuson J."/>
            <person name="Mondo S."/>
            <person name="Nolan M."/>
            <person name="Ohm R."/>
            <person name="Pangilinan J."/>
            <person name="Park H.-J."/>
            <person name="Ramirez L."/>
            <person name="Alfaro M."/>
            <person name="Sun H."/>
            <person name="Tritt A."/>
            <person name="Yoshinaga Y."/>
            <person name="Zwiers L.-H."/>
            <person name="Turgeon B."/>
            <person name="Goodwin S."/>
            <person name="Spatafora J."/>
            <person name="Crous P."/>
            <person name="Grigoriev I."/>
        </authorList>
    </citation>
    <scope>NUCLEOTIDE SEQUENCE</scope>
    <source>
        <strain evidence="2">CBS 690.94</strain>
    </source>
</reference>
<evidence type="ECO:0000256" key="1">
    <source>
        <dbReference type="SAM" id="MobiDB-lite"/>
    </source>
</evidence>
<evidence type="ECO:0000313" key="3">
    <source>
        <dbReference type="Proteomes" id="UP000799764"/>
    </source>
</evidence>
<protein>
    <submittedName>
        <fullName evidence="2">Uncharacterized protein</fullName>
    </submittedName>
</protein>
<keyword evidence="3" id="KW-1185">Reference proteome</keyword>
<evidence type="ECO:0000313" key="2">
    <source>
        <dbReference type="EMBL" id="KAF2442015.1"/>
    </source>
</evidence>
<feature type="region of interest" description="Disordered" evidence="1">
    <location>
        <begin position="1"/>
        <end position="44"/>
    </location>
</feature>
<accession>A0A9P4PBL6</accession>